<organism evidence="2 3">
    <name type="scientific">Phaseolus angularis</name>
    <name type="common">Azuki bean</name>
    <name type="synonym">Vigna angularis</name>
    <dbReference type="NCBI Taxonomy" id="3914"/>
    <lineage>
        <taxon>Eukaryota</taxon>
        <taxon>Viridiplantae</taxon>
        <taxon>Streptophyta</taxon>
        <taxon>Embryophyta</taxon>
        <taxon>Tracheophyta</taxon>
        <taxon>Spermatophyta</taxon>
        <taxon>Magnoliopsida</taxon>
        <taxon>eudicotyledons</taxon>
        <taxon>Gunneridae</taxon>
        <taxon>Pentapetalae</taxon>
        <taxon>rosids</taxon>
        <taxon>fabids</taxon>
        <taxon>Fabales</taxon>
        <taxon>Fabaceae</taxon>
        <taxon>Papilionoideae</taxon>
        <taxon>50 kb inversion clade</taxon>
        <taxon>NPAAA clade</taxon>
        <taxon>indigoferoid/millettioid clade</taxon>
        <taxon>Phaseoleae</taxon>
        <taxon>Vigna</taxon>
    </lineage>
</organism>
<dbReference type="Proteomes" id="UP000053144">
    <property type="component" value="Chromosome 6"/>
</dbReference>
<accession>A0A0L9UR73</accession>
<evidence type="ECO:0000313" key="3">
    <source>
        <dbReference type="Proteomes" id="UP000053144"/>
    </source>
</evidence>
<name>A0A0L9UR73_PHAAN</name>
<evidence type="ECO:0000313" key="2">
    <source>
        <dbReference type="EMBL" id="KOM45077.1"/>
    </source>
</evidence>
<dbReference type="EMBL" id="CM003376">
    <property type="protein sequence ID" value="KOM45077.1"/>
    <property type="molecule type" value="Genomic_DNA"/>
</dbReference>
<dbReference type="PANTHER" id="PTHR34724">
    <property type="entry name" value="OS12G0596101 PROTEIN"/>
    <property type="match status" value="1"/>
</dbReference>
<gene>
    <name evidence="2" type="ORF">LR48_Vigan06g038300</name>
</gene>
<dbReference type="AlphaFoldDB" id="A0A0L9UR73"/>
<feature type="region of interest" description="Disordered" evidence="1">
    <location>
        <begin position="48"/>
        <end position="69"/>
    </location>
</feature>
<dbReference type="Gramene" id="KOM45077">
    <property type="protein sequence ID" value="KOM45077"/>
    <property type="gene ID" value="LR48_Vigan06g038300"/>
</dbReference>
<evidence type="ECO:0000256" key="1">
    <source>
        <dbReference type="SAM" id="MobiDB-lite"/>
    </source>
</evidence>
<sequence>MCYRVECRSCGRYTWGGCGNHLTTLYASIDEGMHCTCRSWPGVVIPPRSTDTATQQPTQPNNSSQGKPFQLPLNQLRYFKLYVNTNSLWRWSVPVGFCSRQRECSKLMELRWILIRTSSFRVIRRRAEGSIVYYNCLRRLILI</sequence>
<dbReference type="PANTHER" id="PTHR34724:SF2">
    <property type="entry name" value="OS12G0596101 PROTEIN"/>
    <property type="match status" value="1"/>
</dbReference>
<reference evidence="3" key="1">
    <citation type="journal article" date="2015" name="Proc. Natl. Acad. Sci. U.S.A.">
        <title>Genome sequencing of adzuki bean (Vigna angularis) provides insight into high starch and low fat accumulation and domestication.</title>
        <authorList>
            <person name="Yang K."/>
            <person name="Tian Z."/>
            <person name="Chen C."/>
            <person name="Luo L."/>
            <person name="Zhao B."/>
            <person name="Wang Z."/>
            <person name="Yu L."/>
            <person name="Li Y."/>
            <person name="Sun Y."/>
            <person name="Li W."/>
            <person name="Chen Y."/>
            <person name="Li Y."/>
            <person name="Zhang Y."/>
            <person name="Ai D."/>
            <person name="Zhao J."/>
            <person name="Shang C."/>
            <person name="Ma Y."/>
            <person name="Wu B."/>
            <person name="Wang M."/>
            <person name="Gao L."/>
            <person name="Sun D."/>
            <person name="Zhang P."/>
            <person name="Guo F."/>
            <person name="Wang W."/>
            <person name="Li Y."/>
            <person name="Wang J."/>
            <person name="Varshney R.K."/>
            <person name="Wang J."/>
            <person name="Ling H.Q."/>
            <person name="Wan P."/>
        </authorList>
    </citation>
    <scope>NUCLEOTIDE SEQUENCE</scope>
    <source>
        <strain evidence="3">cv. Jingnong 6</strain>
    </source>
</reference>
<protein>
    <submittedName>
        <fullName evidence="2">Uncharacterized protein</fullName>
    </submittedName>
</protein>
<proteinExistence type="predicted"/>
<feature type="compositionally biased region" description="Polar residues" evidence="1">
    <location>
        <begin position="49"/>
        <end position="67"/>
    </location>
</feature>